<sequence>MTMPKSSPKTLKWSKTSFVLLSGFLLLLFLIGYVWWPLLDEYLAQFNPEISIWLQIDWLLIGNFLVMSILIMLNADLKRDLPFGIIALAGGFIIEAWGTLAGLWTYYTYETPPLWIIPAWPIAALSVNRLYVVSKAWVKYVSEAWFSVFYWLIYGVFYLLLLIFAWEGIAHPLTWFALSFCGILIITEKDKRSSILILLMGSALGYFLERWGTSRLCWNYHTGGMPPFVTVLSHGMASVAIWRVYLVYIALLKRSPLSLAKSIIPADQ</sequence>
<evidence type="ECO:0000256" key="1">
    <source>
        <dbReference type="SAM" id="Phobius"/>
    </source>
</evidence>
<gene>
    <name evidence="2" type="ORF">CFX1CAM_1395</name>
</gene>
<feature type="transmembrane region" description="Helical" evidence="1">
    <location>
        <begin position="50"/>
        <end position="73"/>
    </location>
</feature>
<keyword evidence="3" id="KW-1185">Reference proteome</keyword>
<feature type="transmembrane region" description="Helical" evidence="1">
    <location>
        <begin position="193"/>
        <end position="208"/>
    </location>
</feature>
<evidence type="ECO:0000313" key="3">
    <source>
        <dbReference type="Proteomes" id="UP000195514"/>
    </source>
</evidence>
<feature type="transmembrane region" description="Helical" evidence="1">
    <location>
        <begin position="169"/>
        <end position="186"/>
    </location>
</feature>
<reference evidence="3" key="1">
    <citation type="submission" date="2017-05" db="EMBL/GenBank/DDBJ databases">
        <authorList>
            <person name="Kirkegaard R."/>
            <person name="Mcilroy J S."/>
        </authorList>
    </citation>
    <scope>NUCLEOTIDE SEQUENCE [LARGE SCALE GENOMIC DNA]</scope>
</reference>
<feature type="transmembrane region" description="Helical" evidence="1">
    <location>
        <begin position="144"/>
        <end position="163"/>
    </location>
</feature>
<keyword evidence="1" id="KW-1133">Transmembrane helix</keyword>
<keyword evidence="1" id="KW-0812">Transmembrane</keyword>
<dbReference type="EMBL" id="LT859958">
    <property type="protein sequence ID" value="SMX54460.1"/>
    <property type="molecule type" value="Genomic_DNA"/>
</dbReference>
<feature type="transmembrane region" description="Helical" evidence="1">
    <location>
        <begin position="18"/>
        <end position="38"/>
    </location>
</feature>
<dbReference type="Proteomes" id="UP000195514">
    <property type="component" value="Chromosome I"/>
</dbReference>
<name>A0A1Y6K8W4_9CHLR</name>
<evidence type="ECO:0000313" key="2">
    <source>
        <dbReference type="EMBL" id="SMX54460.1"/>
    </source>
</evidence>
<dbReference type="AlphaFoldDB" id="A0A1Y6K8W4"/>
<dbReference type="KEGG" id="abat:CFX1CAM_1395"/>
<feature type="transmembrane region" description="Helical" evidence="1">
    <location>
        <begin position="228"/>
        <end position="251"/>
    </location>
</feature>
<feature type="transmembrane region" description="Helical" evidence="1">
    <location>
        <begin position="113"/>
        <end position="132"/>
    </location>
</feature>
<dbReference type="RefSeq" id="WP_087862301.1">
    <property type="nucleotide sequence ID" value="NZ_LT859958.1"/>
</dbReference>
<dbReference type="OrthoDB" id="161871at2"/>
<feature type="transmembrane region" description="Helical" evidence="1">
    <location>
        <begin position="85"/>
        <end position="107"/>
    </location>
</feature>
<proteinExistence type="predicted"/>
<organism evidence="2 3">
    <name type="scientific">Candidatus Brevifilum fermentans</name>
    <dbReference type="NCBI Taxonomy" id="1986204"/>
    <lineage>
        <taxon>Bacteria</taxon>
        <taxon>Bacillati</taxon>
        <taxon>Chloroflexota</taxon>
        <taxon>Anaerolineae</taxon>
        <taxon>Anaerolineales</taxon>
        <taxon>Anaerolineaceae</taxon>
        <taxon>Candidatus Brevifilum</taxon>
    </lineage>
</organism>
<keyword evidence="1" id="KW-0472">Membrane</keyword>
<protein>
    <submittedName>
        <fullName evidence="2">Uncharacterized protein</fullName>
    </submittedName>
</protein>
<accession>A0A1Y6K8W4</accession>